<dbReference type="SUPFAM" id="SSF46785">
    <property type="entry name" value="Winged helix' DNA-binding domain"/>
    <property type="match status" value="1"/>
</dbReference>
<feature type="region of interest" description="Disordered" evidence="3">
    <location>
        <begin position="477"/>
        <end position="506"/>
    </location>
</feature>
<dbReference type="Gene3D" id="1.10.10.10">
    <property type="entry name" value="Winged helix-like DNA-binding domain superfamily/Winged helix DNA-binding domain"/>
    <property type="match status" value="1"/>
</dbReference>
<feature type="compositionally biased region" description="Low complexity" evidence="3">
    <location>
        <begin position="132"/>
        <end position="150"/>
    </location>
</feature>
<dbReference type="InterPro" id="IPR045180">
    <property type="entry name" value="La_dom_prot"/>
</dbReference>
<dbReference type="CDD" id="cd07323">
    <property type="entry name" value="LAM"/>
    <property type="match status" value="1"/>
</dbReference>
<dbReference type="Pfam" id="PF05383">
    <property type="entry name" value="La"/>
    <property type="match status" value="1"/>
</dbReference>
<dbReference type="InterPro" id="IPR036388">
    <property type="entry name" value="WH-like_DNA-bd_sf"/>
</dbReference>
<evidence type="ECO:0000256" key="3">
    <source>
        <dbReference type="SAM" id="MobiDB-lite"/>
    </source>
</evidence>
<sequence length="532" mass="57293">MAENINTANFNTSAAVTAVNHSTSSPNQPRHSMEPVCSILTDFFLGEPVPNVAAPLLSSSCSSSSPSTAMIQPPVSPAVKRETGEEGAENVNAGPSGNAGKKPAWNKPSNAATESASHMEACIWPPLSGPPRALSISSSGSSRASLDGSSCTPFVPISQGSRTASSSSSSQNQVGHTANPIPKRTMPACQTSVNVSVSNGGFSQPRPQGPMVEAPLNGPSSRDHVQRTGYVPYSGGNDQRLPRNSFRHRNSGPHPRGNGLHNLNYGGRRNQDQANQDWNGRNFINMDGYMMPGGVPRPLRHPQVPTSQPNTGPYPAPPHGCPFGPMGIPEYSTPYYLVPAPQLETYRGVPAIQPPPWMLYPPEFLDYQLHVKIISQIDYYFSNGNLIKDIYLRQNMDDHGWVPIQLIAGFRKVLHLTNNIQLILYALQWSTVVEVQGDKVRKRYDWMRWIIPSSFKLPTKSGQDVPVARFQNLSLNRGSASNQSGATSQEDASVDGQSIGSSSVDFGSQTQVVDNEGVAADAQGDPARSSSK</sequence>
<feature type="domain" description="HTH La-type RNA-binding" evidence="4">
    <location>
        <begin position="363"/>
        <end position="452"/>
    </location>
</feature>
<keyword evidence="1 2" id="KW-0694">RNA-binding</keyword>
<organism evidence="5 6">
    <name type="scientific">Hibiscus sabdariffa</name>
    <name type="common">roselle</name>
    <dbReference type="NCBI Taxonomy" id="183260"/>
    <lineage>
        <taxon>Eukaryota</taxon>
        <taxon>Viridiplantae</taxon>
        <taxon>Streptophyta</taxon>
        <taxon>Embryophyta</taxon>
        <taxon>Tracheophyta</taxon>
        <taxon>Spermatophyta</taxon>
        <taxon>Magnoliopsida</taxon>
        <taxon>eudicotyledons</taxon>
        <taxon>Gunneridae</taxon>
        <taxon>Pentapetalae</taxon>
        <taxon>rosids</taxon>
        <taxon>malvids</taxon>
        <taxon>Malvales</taxon>
        <taxon>Malvaceae</taxon>
        <taxon>Malvoideae</taxon>
        <taxon>Hibiscus</taxon>
    </lineage>
</organism>
<dbReference type="PROSITE" id="PS50961">
    <property type="entry name" value="HTH_LA"/>
    <property type="match status" value="1"/>
</dbReference>
<dbReference type="Proteomes" id="UP001396334">
    <property type="component" value="Unassembled WGS sequence"/>
</dbReference>
<evidence type="ECO:0000313" key="6">
    <source>
        <dbReference type="Proteomes" id="UP001396334"/>
    </source>
</evidence>
<feature type="region of interest" description="Disordered" evidence="3">
    <location>
        <begin position="233"/>
        <end position="275"/>
    </location>
</feature>
<evidence type="ECO:0000259" key="4">
    <source>
        <dbReference type="PROSITE" id="PS50961"/>
    </source>
</evidence>
<comment type="caution">
    <text evidence="5">The sequence shown here is derived from an EMBL/GenBank/DDBJ whole genome shotgun (WGS) entry which is preliminary data.</text>
</comment>
<feature type="region of interest" description="Disordered" evidence="3">
    <location>
        <begin position="63"/>
        <end position="117"/>
    </location>
</feature>
<feature type="compositionally biased region" description="Polar residues" evidence="3">
    <location>
        <begin position="107"/>
        <end position="116"/>
    </location>
</feature>
<dbReference type="InterPro" id="IPR036390">
    <property type="entry name" value="WH_DNA-bd_sf"/>
</dbReference>
<dbReference type="SMART" id="SM00715">
    <property type="entry name" value="LA"/>
    <property type="match status" value="1"/>
</dbReference>
<evidence type="ECO:0000313" key="5">
    <source>
        <dbReference type="EMBL" id="KAK8978196.1"/>
    </source>
</evidence>
<evidence type="ECO:0000256" key="2">
    <source>
        <dbReference type="PROSITE-ProRule" id="PRU00332"/>
    </source>
</evidence>
<reference evidence="5 6" key="1">
    <citation type="journal article" date="2024" name="G3 (Bethesda)">
        <title>Genome assembly of Hibiscus sabdariffa L. provides insights into metabolisms of medicinal natural products.</title>
        <authorList>
            <person name="Kim T."/>
        </authorList>
    </citation>
    <scope>NUCLEOTIDE SEQUENCE [LARGE SCALE GENOMIC DNA]</scope>
    <source>
        <strain evidence="5">TK-2024</strain>
        <tissue evidence="5">Old leaves</tissue>
    </source>
</reference>
<feature type="region of interest" description="Disordered" evidence="3">
    <location>
        <begin position="132"/>
        <end position="187"/>
    </location>
</feature>
<name>A0ABR2NQ48_9ROSI</name>
<keyword evidence="6" id="KW-1185">Reference proteome</keyword>
<dbReference type="PANTHER" id="PTHR22792:SF132">
    <property type="entry name" value="LA-RELATED PROTEIN 1"/>
    <property type="match status" value="1"/>
</dbReference>
<evidence type="ECO:0000256" key="1">
    <source>
        <dbReference type="ARBA" id="ARBA00022884"/>
    </source>
</evidence>
<accession>A0ABR2NQ48</accession>
<dbReference type="InterPro" id="IPR006630">
    <property type="entry name" value="La_HTH"/>
</dbReference>
<dbReference type="PANTHER" id="PTHR22792">
    <property type="entry name" value="LUPUS LA PROTEIN-RELATED"/>
    <property type="match status" value="1"/>
</dbReference>
<proteinExistence type="predicted"/>
<dbReference type="EMBL" id="JBBPBN010000114">
    <property type="protein sequence ID" value="KAK8978196.1"/>
    <property type="molecule type" value="Genomic_DNA"/>
</dbReference>
<gene>
    <name evidence="5" type="ORF">V6N11_062989</name>
</gene>
<protein>
    <recommendedName>
        <fullName evidence="4">HTH La-type RNA-binding domain-containing protein</fullName>
    </recommendedName>
</protein>